<sequence length="236" mass="27602">MKKPFIISSAITLSVLLSGCNQDKEKEETKKTQTEQHEHKKEENSTHDHGHGHHMSDADKKVYEGYFDDSEVKDRKLTDWEGSWQSVYPFLKDGTLDEVFEHKAEDQKKTAEEVKSYYTTGYKTDVSHIKIGEKEITFTQNGEKHKGEYEYDDKEILTYEKGNRGVRYIFKRVSGDDKAPKFIQFSDHIIAPERALHFHIYMGDDRAELLKELENWPTYYPDDLSANDVKEEMLAH</sequence>
<evidence type="ECO:0000256" key="3">
    <source>
        <dbReference type="SAM" id="MobiDB-lite"/>
    </source>
</evidence>
<dbReference type="InterPro" id="IPR012674">
    <property type="entry name" value="Calycin"/>
</dbReference>
<keyword evidence="2" id="KW-0862">Zinc</keyword>
<keyword evidence="1" id="KW-0732">Signal</keyword>
<dbReference type="RefSeq" id="WP_243364945.1">
    <property type="nucleotide sequence ID" value="NZ_CP094348.1"/>
</dbReference>
<evidence type="ECO:0000259" key="4">
    <source>
        <dbReference type="Pfam" id="PF09223"/>
    </source>
</evidence>
<keyword evidence="6" id="KW-1185">Reference proteome</keyword>
<feature type="region of interest" description="Disordered" evidence="3">
    <location>
        <begin position="22"/>
        <end position="58"/>
    </location>
</feature>
<protein>
    <submittedName>
        <fullName evidence="5">Metal-binding protein ZinT</fullName>
    </submittedName>
</protein>
<dbReference type="Proteomes" id="UP000830343">
    <property type="component" value="Chromosome"/>
</dbReference>
<dbReference type="SUPFAM" id="SSF50814">
    <property type="entry name" value="Lipocalins"/>
    <property type="match status" value="1"/>
</dbReference>
<dbReference type="Pfam" id="PF09223">
    <property type="entry name" value="ZinT"/>
    <property type="match status" value="1"/>
</dbReference>
<evidence type="ECO:0000256" key="2">
    <source>
        <dbReference type="ARBA" id="ARBA00022833"/>
    </source>
</evidence>
<reference evidence="5" key="1">
    <citation type="submission" date="2022-03" db="EMBL/GenBank/DDBJ databases">
        <authorList>
            <person name="Vrbovska V."/>
            <person name="Kovarovic V."/>
            <person name="Botka T."/>
            <person name="Pantucek R."/>
        </authorList>
    </citation>
    <scope>NUCLEOTIDE SEQUENCE</scope>
    <source>
        <strain evidence="5">CCM 2609</strain>
    </source>
</reference>
<dbReference type="InterPro" id="IPR015304">
    <property type="entry name" value="ZinT_dom"/>
</dbReference>
<reference evidence="5" key="2">
    <citation type="submission" date="2022-04" db="EMBL/GenBank/DDBJ databases">
        <title>Antimicrobial genetic elements in methicillin-resistant Macrococcus armenti.</title>
        <authorList>
            <person name="Keller J.E."/>
            <person name="Schwendener S."/>
            <person name="Pantucek R."/>
            <person name="Perreten V."/>
        </authorList>
    </citation>
    <scope>NUCLEOTIDE SEQUENCE</scope>
    <source>
        <strain evidence="5">CCM 2609</strain>
    </source>
</reference>
<dbReference type="EMBL" id="CP094348">
    <property type="protein sequence ID" value="UOB19526.1"/>
    <property type="molecule type" value="Genomic_DNA"/>
</dbReference>
<evidence type="ECO:0000313" key="5">
    <source>
        <dbReference type="EMBL" id="UOB19526.1"/>
    </source>
</evidence>
<accession>A0ABY3ZUH4</accession>
<name>A0ABY3ZUH4_9STAP</name>
<feature type="domain" description="ZinT" evidence="4">
    <location>
        <begin position="59"/>
        <end position="236"/>
    </location>
</feature>
<evidence type="ECO:0000313" key="6">
    <source>
        <dbReference type="Proteomes" id="UP000830343"/>
    </source>
</evidence>
<dbReference type="PROSITE" id="PS51257">
    <property type="entry name" value="PROKAR_LIPOPROTEIN"/>
    <property type="match status" value="1"/>
</dbReference>
<organism evidence="5 6">
    <name type="scientific">Macrococcus armenti</name>
    <dbReference type="NCBI Taxonomy" id="2875764"/>
    <lineage>
        <taxon>Bacteria</taxon>
        <taxon>Bacillati</taxon>
        <taxon>Bacillota</taxon>
        <taxon>Bacilli</taxon>
        <taxon>Bacillales</taxon>
        <taxon>Staphylococcaceae</taxon>
        <taxon>Macrococcus</taxon>
    </lineage>
</organism>
<dbReference type="Gene3D" id="2.40.128.20">
    <property type="match status" value="1"/>
</dbReference>
<gene>
    <name evidence="5" type="ORF">MRZ06_05555</name>
</gene>
<evidence type="ECO:0000256" key="1">
    <source>
        <dbReference type="ARBA" id="ARBA00022729"/>
    </source>
</evidence>
<proteinExistence type="predicted"/>